<organism evidence="2 3">
    <name type="scientific">Hymenobacter monticola</name>
    <dbReference type="NCBI Taxonomy" id="1705399"/>
    <lineage>
        <taxon>Bacteria</taxon>
        <taxon>Pseudomonadati</taxon>
        <taxon>Bacteroidota</taxon>
        <taxon>Cytophagia</taxon>
        <taxon>Cytophagales</taxon>
        <taxon>Hymenobacteraceae</taxon>
        <taxon>Hymenobacter</taxon>
    </lineage>
</organism>
<feature type="chain" id="PRO_5046407165" evidence="1">
    <location>
        <begin position="19"/>
        <end position="618"/>
    </location>
</feature>
<dbReference type="PANTHER" id="PTHR33361">
    <property type="entry name" value="GLR0591 PROTEIN"/>
    <property type="match status" value="1"/>
</dbReference>
<sequence>MRKLVLQTLAAGALLATAPLSPLLAQKATGKGKAAPAKVETTASAATSAPLHALFAAYWEDNARLFPLEATAEGDNRYNDQLPNDQTRAFRQQERQFYQQYLTRVQQLDRRKLSAEDQVSYDVFRYQLEMALEGLQQPFWMMPFGQTGGLPQLLAQYGSGTGAQPFKTTKDYDNWLGRVHGFTAWTDSAIANFRAGMRTGVVLPKVLVVKMIPQLEAMVVADAGKSMFYGPIAKLPEAVPAADRARLTTAYQQAVLTELVPAYQKLATFLKNEYLPKARTTSGYGDLPGGAAAYRYAVKEATTTSKTPDEIYQTGLSEVKRLRTEMERVKNEVGFQGDLPAFFAYMKTDPNFRPYKTPQEVLGGFEAIHQRMAPNLKKLFGRTPKTPFEVRQTEAYRAASASAQYVPGAPDGSRAGIFYVPILDATQYNVTALPPMEDVFLHEAIPGHHYQIMLQYENTALPEFRRFGGSGAFVEGWALYCESLGKELGLYTDPYQYVGSLGGEMHRAIRLVVDVGLHAKGMTREAAIKYMMDNEVITEQLATAEIERYMGNPGQALSYKTGQLKILEWRARYQKQLGSKFDLRAFHDELLAGGALPLDVAERRMDAWAARQRQAPPK</sequence>
<keyword evidence="1" id="KW-0732">Signal</keyword>
<evidence type="ECO:0000256" key="1">
    <source>
        <dbReference type="SAM" id="SignalP"/>
    </source>
</evidence>
<evidence type="ECO:0000313" key="2">
    <source>
        <dbReference type="EMBL" id="UOE33836.1"/>
    </source>
</evidence>
<dbReference type="Proteomes" id="UP000831390">
    <property type="component" value="Chromosome"/>
</dbReference>
<accession>A0ABY4B753</accession>
<proteinExistence type="predicted"/>
<name>A0ABY4B753_9BACT</name>
<reference evidence="2 3" key="1">
    <citation type="submission" date="2022-03" db="EMBL/GenBank/DDBJ databases">
        <title>Hymenobactersp. isolated from the air.</title>
        <authorList>
            <person name="Won M."/>
            <person name="Kwon S.-W."/>
        </authorList>
    </citation>
    <scope>NUCLEOTIDE SEQUENCE [LARGE SCALE GENOMIC DNA]</scope>
    <source>
        <strain evidence="2 3">KACC 22596</strain>
    </source>
</reference>
<dbReference type="PANTHER" id="PTHR33361:SF16">
    <property type="entry name" value="DUF885 DOMAIN-CONTAINING PROTEIN"/>
    <property type="match status" value="1"/>
</dbReference>
<evidence type="ECO:0000313" key="3">
    <source>
        <dbReference type="Proteomes" id="UP000831390"/>
    </source>
</evidence>
<gene>
    <name evidence="2" type="ORF">MTP16_22320</name>
</gene>
<dbReference type="RefSeq" id="WP_243514203.1">
    <property type="nucleotide sequence ID" value="NZ_CP094534.1"/>
</dbReference>
<keyword evidence="3" id="KW-1185">Reference proteome</keyword>
<dbReference type="Pfam" id="PF05960">
    <property type="entry name" value="DUF885"/>
    <property type="match status" value="1"/>
</dbReference>
<feature type="signal peptide" evidence="1">
    <location>
        <begin position="1"/>
        <end position="18"/>
    </location>
</feature>
<dbReference type="InterPro" id="IPR010281">
    <property type="entry name" value="DUF885"/>
</dbReference>
<protein>
    <submittedName>
        <fullName evidence="2">DUF885 domain-containing protein</fullName>
    </submittedName>
</protein>
<dbReference type="EMBL" id="CP094534">
    <property type="protein sequence ID" value="UOE33836.1"/>
    <property type="molecule type" value="Genomic_DNA"/>
</dbReference>